<dbReference type="GO" id="GO:0005875">
    <property type="term" value="C:microtubule associated complex"/>
    <property type="evidence" value="ECO:0007669"/>
    <property type="project" value="TreeGrafter"/>
</dbReference>
<dbReference type="GO" id="GO:0008017">
    <property type="term" value="F:microtubule binding"/>
    <property type="evidence" value="ECO:0007669"/>
    <property type="project" value="InterPro"/>
</dbReference>
<comment type="similarity">
    <text evidence="1">Belongs to the TRAFAC class myosin-kinesin ATPase superfamily. Kinesin family.</text>
</comment>
<dbReference type="GO" id="GO:0007018">
    <property type="term" value="P:microtubule-based movement"/>
    <property type="evidence" value="ECO:0007669"/>
    <property type="project" value="InterPro"/>
</dbReference>
<dbReference type="GO" id="GO:0051231">
    <property type="term" value="P:spindle elongation"/>
    <property type="evidence" value="ECO:0007669"/>
    <property type="project" value="TreeGrafter"/>
</dbReference>
<feature type="binding site" evidence="1">
    <location>
        <begin position="108"/>
        <end position="115"/>
    </location>
    <ligand>
        <name>ATP</name>
        <dbReference type="ChEBI" id="CHEBI:30616"/>
    </ligand>
</feature>
<name>A0A7S2JI65_9EUKA</name>
<dbReference type="GO" id="GO:0007052">
    <property type="term" value="P:mitotic spindle organization"/>
    <property type="evidence" value="ECO:0007669"/>
    <property type="project" value="TreeGrafter"/>
</dbReference>
<dbReference type="GO" id="GO:0003777">
    <property type="term" value="F:microtubule motor activity"/>
    <property type="evidence" value="ECO:0007669"/>
    <property type="project" value="InterPro"/>
</dbReference>
<keyword evidence="1" id="KW-0505">Motor protein</keyword>
<dbReference type="GO" id="GO:0005524">
    <property type="term" value="F:ATP binding"/>
    <property type="evidence" value="ECO:0007669"/>
    <property type="project" value="UniProtKB-UniRule"/>
</dbReference>
<feature type="domain" description="Kinesin motor" evidence="2">
    <location>
        <begin position="9"/>
        <end position="380"/>
    </location>
</feature>
<evidence type="ECO:0000256" key="1">
    <source>
        <dbReference type="PROSITE-ProRule" id="PRU00283"/>
    </source>
</evidence>
<dbReference type="EMBL" id="HBGU01079933">
    <property type="protein sequence ID" value="CAD9547164.1"/>
    <property type="molecule type" value="Transcribed_RNA"/>
</dbReference>
<dbReference type="Pfam" id="PF00225">
    <property type="entry name" value="Kinesin"/>
    <property type="match status" value="1"/>
</dbReference>
<dbReference type="InterPro" id="IPR027640">
    <property type="entry name" value="Kinesin-like_fam"/>
</dbReference>
<organism evidence="3">
    <name type="scientific">Haptolina brevifila</name>
    <dbReference type="NCBI Taxonomy" id="156173"/>
    <lineage>
        <taxon>Eukaryota</taxon>
        <taxon>Haptista</taxon>
        <taxon>Haptophyta</taxon>
        <taxon>Prymnesiophyceae</taxon>
        <taxon>Prymnesiales</taxon>
        <taxon>Prymnesiaceae</taxon>
        <taxon>Haptolina</taxon>
    </lineage>
</organism>
<protein>
    <recommendedName>
        <fullName evidence="2">Kinesin motor domain-containing protein</fullName>
    </recommendedName>
</protein>
<reference evidence="3" key="1">
    <citation type="submission" date="2021-01" db="EMBL/GenBank/DDBJ databases">
        <authorList>
            <person name="Corre E."/>
            <person name="Pelletier E."/>
            <person name="Niang G."/>
            <person name="Scheremetjew M."/>
            <person name="Finn R."/>
            <person name="Kale V."/>
            <person name="Holt S."/>
            <person name="Cochrane G."/>
            <person name="Meng A."/>
            <person name="Brown T."/>
            <person name="Cohen L."/>
        </authorList>
    </citation>
    <scope>NUCLEOTIDE SEQUENCE</scope>
    <source>
        <strain evidence="3">UTEX LB 985</strain>
    </source>
</reference>
<sequence>MDFCRETTPVRSFVRIRPALSREIDGSNKLSRCVAQQPNTPVVHVATKPGAPVVVESDGSTKSEDVRTFELDGVFDETCETEAVYAAAGHPAVDGVLDGVNSTIMCYGMTGSGKTHTMLGEPGQAGGGIVGLAARSLLEAAEASNGSLTIEAGFMQLYGTTATDLLVANSPPLKIARIAGEVVVEGQCRRCVTTPDDVAALIAEGVSRRKVTSQKLNSASSRSHAVLTFYVASTSDGRERESGDEDNVGGVDDETVAVRCAKLLCVDLAGSERVKESGVEGMALKEAQAINLSLFHLVRVVQALNERATATEKPRLSHKSNGAAVSIRVPYADSPLTLLLSDALGGNSRTAIVATLSPAQQASLVWRLTIAAPIPRTSLNLSFHLLSSPSLLSCSPPPHLLSFSPPPLSFLSLLFLSLLPLSLLPLSSPSILSFSRLPLSHTLSSTPLFSLSLSSLPSHSSPLLVSHACAARQPDAGHLQLRRSLPPLAQR</sequence>
<evidence type="ECO:0000313" key="3">
    <source>
        <dbReference type="EMBL" id="CAD9547164.1"/>
    </source>
</evidence>
<dbReference type="PANTHER" id="PTHR47969">
    <property type="entry name" value="CHROMOSOME-ASSOCIATED KINESIN KIF4A-RELATED"/>
    <property type="match status" value="1"/>
</dbReference>
<keyword evidence="1" id="KW-0547">Nucleotide-binding</keyword>
<proteinExistence type="inferred from homology"/>
<dbReference type="PANTHER" id="PTHR47969:SF29">
    <property type="entry name" value="KINESIN-LIKE PROTEIN"/>
    <property type="match status" value="1"/>
</dbReference>
<dbReference type="InterPro" id="IPR027417">
    <property type="entry name" value="P-loop_NTPase"/>
</dbReference>
<dbReference type="AlphaFoldDB" id="A0A7S2JI65"/>
<keyword evidence="1" id="KW-0067">ATP-binding</keyword>
<dbReference type="PROSITE" id="PS50067">
    <property type="entry name" value="KINESIN_MOTOR_2"/>
    <property type="match status" value="1"/>
</dbReference>
<evidence type="ECO:0000259" key="2">
    <source>
        <dbReference type="PROSITE" id="PS50067"/>
    </source>
</evidence>
<dbReference type="InterPro" id="IPR001752">
    <property type="entry name" value="Kinesin_motor_dom"/>
</dbReference>
<dbReference type="Gene3D" id="3.40.850.10">
    <property type="entry name" value="Kinesin motor domain"/>
    <property type="match status" value="1"/>
</dbReference>
<accession>A0A7S2JI65</accession>
<dbReference type="PRINTS" id="PR00380">
    <property type="entry name" value="KINESINHEAVY"/>
</dbReference>
<dbReference type="InterPro" id="IPR036961">
    <property type="entry name" value="Kinesin_motor_dom_sf"/>
</dbReference>
<dbReference type="SMART" id="SM00129">
    <property type="entry name" value="KISc"/>
    <property type="match status" value="1"/>
</dbReference>
<dbReference type="SUPFAM" id="SSF52540">
    <property type="entry name" value="P-loop containing nucleoside triphosphate hydrolases"/>
    <property type="match status" value="1"/>
</dbReference>
<gene>
    <name evidence="3" type="ORF">CBRE1094_LOCUS43629</name>
</gene>